<evidence type="ECO:0000256" key="5">
    <source>
        <dbReference type="PIRSR" id="PIRSR601486-1"/>
    </source>
</evidence>
<evidence type="ECO:0000313" key="8">
    <source>
        <dbReference type="Proteomes" id="UP000198575"/>
    </source>
</evidence>
<evidence type="ECO:0000256" key="1">
    <source>
        <dbReference type="ARBA" id="ARBA00022448"/>
    </source>
</evidence>
<sequence length="156" mass="17114">MNPMQELAARLALAILTLLASASPALADENPAPSDPSLLPVFEQFGGKPGIDALMEDFMVKLIEDPRTRNYFAEADQTHIKAMLAEQFCVILGGPCTYTGKGMREAHAKLVINQGGFNALVEDLQRAMDMHDIPFRAQNRLLAVLAPMHREVITEP</sequence>
<protein>
    <submittedName>
        <fullName evidence="7">Hemoglobin</fullName>
    </submittedName>
</protein>
<evidence type="ECO:0000256" key="3">
    <source>
        <dbReference type="ARBA" id="ARBA00022723"/>
    </source>
</evidence>
<evidence type="ECO:0000256" key="6">
    <source>
        <dbReference type="SAM" id="SignalP"/>
    </source>
</evidence>
<keyword evidence="8" id="KW-1185">Reference proteome</keyword>
<dbReference type="AlphaFoldDB" id="A0A1I4WWZ2"/>
<dbReference type="Proteomes" id="UP000198575">
    <property type="component" value="Unassembled WGS sequence"/>
</dbReference>
<keyword evidence="6" id="KW-0732">Signal</keyword>
<gene>
    <name evidence="7" type="ORF">SAMN05216289_106139</name>
</gene>
<accession>A0A1I4WWZ2</accession>
<feature type="binding site" description="distal binding residue" evidence="5">
    <location>
        <position position="107"/>
    </location>
    <ligand>
        <name>heme</name>
        <dbReference type="ChEBI" id="CHEBI:30413"/>
    </ligand>
    <ligandPart>
        <name>Fe</name>
        <dbReference type="ChEBI" id="CHEBI:18248"/>
    </ligandPart>
</feature>
<dbReference type="InterPro" id="IPR009050">
    <property type="entry name" value="Globin-like_sf"/>
</dbReference>
<evidence type="ECO:0000256" key="4">
    <source>
        <dbReference type="ARBA" id="ARBA00023004"/>
    </source>
</evidence>
<keyword evidence="3 5" id="KW-0479">Metal-binding</keyword>
<keyword evidence="1" id="KW-0813">Transport</keyword>
<dbReference type="GO" id="GO:0020037">
    <property type="term" value="F:heme binding"/>
    <property type="evidence" value="ECO:0007669"/>
    <property type="project" value="InterPro"/>
</dbReference>
<evidence type="ECO:0000313" key="7">
    <source>
        <dbReference type="EMBL" id="SFN18027.1"/>
    </source>
</evidence>
<dbReference type="EMBL" id="FOVF01000006">
    <property type="protein sequence ID" value="SFN18027.1"/>
    <property type="molecule type" value="Genomic_DNA"/>
</dbReference>
<dbReference type="STRING" id="578942.SAMN05216289_106139"/>
<keyword evidence="2 5" id="KW-0349">Heme</keyword>
<name>A0A1I4WWZ2_9GAMM</name>
<dbReference type="SUPFAM" id="SSF46458">
    <property type="entry name" value="Globin-like"/>
    <property type="match status" value="1"/>
</dbReference>
<organism evidence="7 8">
    <name type="scientific">Dokdonella immobilis</name>
    <dbReference type="NCBI Taxonomy" id="578942"/>
    <lineage>
        <taxon>Bacteria</taxon>
        <taxon>Pseudomonadati</taxon>
        <taxon>Pseudomonadota</taxon>
        <taxon>Gammaproteobacteria</taxon>
        <taxon>Lysobacterales</taxon>
        <taxon>Rhodanobacteraceae</taxon>
        <taxon>Dokdonella</taxon>
    </lineage>
</organism>
<dbReference type="RefSeq" id="WP_245778830.1">
    <property type="nucleotide sequence ID" value="NZ_FOVF01000006.1"/>
</dbReference>
<dbReference type="GO" id="GO:0019825">
    <property type="term" value="F:oxygen binding"/>
    <property type="evidence" value="ECO:0007669"/>
    <property type="project" value="InterPro"/>
</dbReference>
<dbReference type="GO" id="GO:0046872">
    <property type="term" value="F:metal ion binding"/>
    <property type="evidence" value="ECO:0007669"/>
    <property type="project" value="UniProtKB-KW"/>
</dbReference>
<dbReference type="Gene3D" id="1.10.490.10">
    <property type="entry name" value="Globins"/>
    <property type="match status" value="1"/>
</dbReference>
<proteinExistence type="predicted"/>
<dbReference type="InterPro" id="IPR001486">
    <property type="entry name" value="Hemoglobin_trunc"/>
</dbReference>
<dbReference type="InterPro" id="IPR012292">
    <property type="entry name" value="Globin/Proto"/>
</dbReference>
<dbReference type="CDD" id="cd00454">
    <property type="entry name" value="TrHb1_N"/>
    <property type="match status" value="1"/>
</dbReference>
<reference evidence="7 8" key="1">
    <citation type="submission" date="2016-10" db="EMBL/GenBank/DDBJ databases">
        <authorList>
            <person name="de Groot N.N."/>
        </authorList>
    </citation>
    <scope>NUCLEOTIDE SEQUENCE [LARGE SCALE GENOMIC DNA]</scope>
    <source>
        <strain evidence="7 8">CGMCC 1.7659</strain>
    </source>
</reference>
<dbReference type="Pfam" id="PF01152">
    <property type="entry name" value="Bac_globin"/>
    <property type="match status" value="1"/>
</dbReference>
<keyword evidence="4 5" id="KW-0408">Iron</keyword>
<evidence type="ECO:0000256" key="2">
    <source>
        <dbReference type="ARBA" id="ARBA00022617"/>
    </source>
</evidence>
<feature type="chain" id="PRO_5011481932" evidence="6">
    <location>
        <begin position="28"/>
        <end position="156"/>
    </location>
</feature>
<feature type="signal peptide" evidence="6">
    <location>
        <begin position="1"/>
        <end position="27"/>
    </location>
</feature>